<proteinExistence type="inferred from homology"/>
<evidence type="ECO:0000256" key="3">
    <source>
        <dbReference type="ARBA" id="ARBA00011245"/>
    </source>
</evidence>
<dbReference type="SUPFAM" id="SSF47323">
    <property type="entry name" value="Anticodon-binding domain of a subclass of class I aminoacyl-tRNA synthetases"/>
    <property type="match status" value="1"/>
</dbReference>
<comment type="subunit">
    <text evidence="3 13">Monomer.</text>
</comment>
<keyword evidence="10 13" id="KW-0648">Protein biosynthesis</keyword>
<keyword evidence="6 13" id="KW-0479">Metal-binding</keyword>
<keyword evidence="5 13" id="KW-0436">Ligase</keyword>
<evidence type="ECO:0000256" key="12">
    <source>
        <dbReference type="ARBA" id="ARBA00047398"/>
    </source>
</evidence>
<evidence type="ECO:0000256" key="9">
    <source>
        <dbReference type="ARBA" id="ARBA00022840"/>
    </source>
</evidence>
<dbReference type="CDD" id="cd00672">
    <property type="entry name" value="CysRS_core"/>
    <property type="match status" value="1"/>
</dbReference>
<evidence type="ECO:0000313" key="15">
    <source>
        <dbReference type="EMBL" id="EDS71964.1"/>
    </source>
</evidence>
<organism evidence="15 16">
    <name type="scientific">Anaerofustis stercorihominis DSM 17244</name>
    <dbReference type="NCBI Taxonomy" id="445971"/>
    <lineage>
        <taxon>Bacteria</taxon>
        <taxon>Bacillati</taxon>
        <taxon>Bacillota</taxon>
        <taxon>Clostridia</taxon>
        <taxon>Eubacteriales</taxon>
        <taxon>Eubacteriaceae</taxon>
        <taxon>Anaerofustis</taxon>
    </lineage>
</organism>
<dbReference type="GO" id="GO:0004817">
    <property type="term" value="F:cysteine-tRNA ligase activity"/>
    <property type="evidence" value="ECO:0007669"/>
    <property type="project" value="UniProtKB-UniRule"/>
</dbReference>
<gene>
    <name evidence="13 15" type="primary">cysS</name>
    <name evidence="15" type="ORF">ANASTE_01668</name>
</gene>
<feature type="domain" description="Cysteinyl-tRNA synthetase class Ia DALR" evidence="14">
    <location>
        <begin position="354"/>
        <end position="417"/>
    </location>
</feature>
<dbReference type="InterPro" id="IPR009080">
    <property type="entry name" value="tRNAsynth_Ia_anticodon-bd"/>
</dbReference>
<dbReference type="AlphaFoldDB" id="B1C8Q4"/>
<dbReference type="PANTHER" id="PTHR10890:SF3">
    <property type="entry name" value="CYSTEINE--TRNA LIGASE, CYTOPLASMIC"/>
    <property type="match status" value="1"/>
</dbReference>
<comment type="catalytic activity">
    <reaction evidence="12 13">
        <text>tRNA(Cys) + L-cysteine + ATP = L-cysteinyl-tRNA(Cys) + AMP + diphosphate</text>
        <dbReference type="Rhea" id="RHEA:17773"/>
        <dbReference type="Rhea" id="RHEA-COMP:9661"/>
        <dbReference type="Rhea" id="RHEA-COMP:9679"/>
        <dbReference type="ChEBI" id="CHEBI:30616"/>
        <dbReference type="ChEBI" id="CHEBI:33019"/>
        <dbReference type="ChEBI" id="CHEBI:35235"/>
        <dbReference type="ChEBI" id="CHEBI:78442"/>
        <dbReference type="ChEBI" id="CHEBI:78517"/>
        <dbReference type="ChEBI" id="CHEBI:456215"/>
        <dbReference type="EC" id="6.1.1.16"/>
    </reaction>
</comment>
<keyword evidence="9 13" id="KW-0067">ATP-binding</keyword>
<feature type="short sequence motif" description="'KMSKS' region" evidence="13">
    <location>
        <begin position="265"/>
        <end position="269"/>
    </location>
</feature>
<keyword evidence="8 13" id="KW-0862">Zinc</keyword>
<evidence type="ECO:0000256" key="13">
    <source>
        <dbReference type="HAMAP-Rule" id="MF_00041"/>
    </source>
</evidence>
<feature type="binding site" evidence="13">
    <location>
        <position position="208"/>
    </location>
    <ligand>
        <name>Zn(2+)</name>
        <dbReference type="ChEBI" id="CHEBI:29105"/>
    </ligand>
</feature>
<dbReference type="EMBL" id="ABIL02000006">
    <property type="protein sequence ID" value="EDS71964.1"/>
    <property type="molecule type" value="Genomic_DNA"/>
</dbReference>
<comment type="subcellular location">
    <subcellularLocation>
        <location evidence="1 13">Cytoplasm</location>
    </subcellularLocation>
</comment>
<dbReference type="InterPro" id="IPR015273">
    <property type="entry name" value="Cys-tRNA-synt_Ia_DALR"/>
</dbReference>
<dbReference type="NCBIfam" id="TIGR00435">
    <property type="entry name" value="cysS"/>
    <property type="match status" value="1"/>
</dbReference>
<keyword evidence="4 13" id="KW-0963">Cytoplasm</keyword>
<dbReference type="OrthoDB" id="9815130at2"/>
<evidence type="ECO:0000256" key="6">
    <source>
        <dbReference type="ARBA" id="ARBA00022723"/>
    </source>
</evidence>
<dbReference type="Pfam" id="PF23493">
    <property type="entry name" value="CysS_C"/>
    <property type="match status" value="1"/>
</dbReference>
<dbReference type="InterPro" id="IPR032678">
    <property type="entry name" value="tRNA-synt_1_cat_dom"/>
</dbReference>
<dbReference type="InterPro" id="IPR024909">
    <property type="entry name" value="Cys-tRNA/MSH_ligase"/>
</dbReference>
<dbReference type="SMART" id="SM00840">
    <property type="entry name" value="DALR_2"/>
    <property type="match status" value="1"/>
</dbReference>
<dbReference type="GO" id="GO:0006423">
    <property type="term" value="P:cysteinyl-tRNA aminoacylation"/>
    <property type="evidence" value="ECO:0007669"/>
    <property type="project" value="UniProtKB-UniRule"/>
</dbReference>
<feature type="binding site" evidence="13">
    <location>
        <position position="237"/>
    </location>
    <ligand>
        <name>Zn(2+)</name>
        <dbReference type="ChEBI" id="CHEBI:29105"/>
    </ligand>
</feature>
<name>B1C8Q4_9FIRM</name>
<reference evidence="15" key="2">
    <citation type="submission" date="2013-08" db="EMBL/GenBank/DDBJ databases">
        <title>Draft genome sequence of Anaerofustis stercorihominis (DSM 17244).</title>
        <authorList>
            <person name="Sudarsanam P."/>
            <person name="Ley R."/>
            <person name="Guruge J."/>
            <person name="Turnbaugh P.J."/>
            <person name="Mahowald M."/>
            <person name="Liep D."/>
            <person name="Gordon J."/>
        </authorList>
    </citation>
    <scope>NUCLEOTIDE SEQUENCE</scope>
    <source>
        <strain evidence="15">DSM 17244</strain>
    </source>
</reference>
<dbReference type="eggNOG" id="COG0215">
    <property type="taxonomic scope" value="Bacteria"/>
</dbReference>
<dbReference type="Pfam" id="PF01406">
    <property type="entry name" value="tRNA-synt_1e"/>
    <property type="match status" value="1"/>
</dbReference>
<feature type="short sequence motif" description="'HIGH' region" evidence="13">
    <location>
        <begin position="29"/>
        <end position="39"/>
    </location>
</feature>
<dbReference type="SUPFAM" id="SSF52374">
    <property type="entry name" value="Nucleotidylyl transferase"/>
    <property type="match status" value="1"/>
</dbReference>
<dbReference type="RefSeq" id="WP_007050434.1">
    <property type="nucleotide sequence ID" value="NZ_DS560019.1"/>
</dbReference>
<dbReference type="Gene3D" id="3.40.50.620">
    <property type="entry name" value="HUPs"/>
    <property type="match status" value="1"/>
</dbReference>
<dbReference type="GO" id="GO:0005524">
    <property type="term" value="F:ATP binding"/>
    <property type="evidence" value="ECO:0007669"/>
    <property type="project" value="UniProtKB-UniRule"/>
</dbReference>
<evidence type="ECO:0000256" key="5">
    <source>
        <dbReference type="ARBA" id="ARBA00022598"/>
    </source>
</evidence>
<keyword evidence="16" id="KW-1185">Reference proteome</keyword>
<accession>B1C8Q4</accession>
<dbReference type="GeneID" id="98000727"/>
<sequence length="468" mass="54283">MKLYNTLTRKKEEFVPINEGEVNMYVCGPTVYNFFHIGNARPFIIFDTLRRYLEYKGYKVNYVQNFTDIDDKIINKAKEEHTTSKAVADKYIKEYFTDAKGLGIKEATVHPRVSECIGDIIDLISDLEKNGYAYNVDGNVYYRVSKFKDYGKLSKKPIDELISGARVEVNDEKESPLDFALWKKQKEDSEIAFDSPWGKGRPGWHIECSAMSRKYLGSTIDIHGGGEDLIFPHHENEIAQSEGANGKDFVHYFVHNGYININNEKMSKSKGNFFMVRDISKDFDLEVVRLFMLSAHYKTPVNFSFDILKQTQSGLNRLYNTKENLLYLLDKAKDKDLKEDEKEFINSLPKYREEFKNAMEDDINTANAVSTIYDLSKDINSNVNENSSKEMIMKSYEMYMELNGVLGLLTKEKEDEILEDEIIELIEKRQNARKNKDFALADKIRDDLLDKGIVLEDTREGVKWHKEK</sequence>
<comment type="cofactor">
    <cofactor evidence="13">
        <name>Zn(2+)</name>
        <dbReference type="ChEBI" id="CHEBI:29105"/>
    </cofactor>
    <text evidence="13">Binds 1 zinc ion per subunit.</text>
</comment>
<comment type="similarity">
    <text evidence="2 13">Belongs to the class-I aminoacyl-tRNA synthetase family.</text>
</comment>
<evidence type="ECO:0000256" key="8">
    <source>
        <dbReference type="ARBA" id="ARBA00022833"/>
    </source>
</evidence>
<dbReference type="FunFam" id="3.40.50.620:FF:000009">
    <property type="entry name" value="Cysteine--tRNA ligase"/>
    <property type="match status" value="1"/>
</dbReference>
<dbReference type="PANTHER" id="PTHR10890">
    <property type="entry name" value="CYSTEINYL-TRNA SYNTHETASE"/>
    <property type="match status" value="1"/>
</dbReference>
<dbReference type="PRINTS" id="PR00983">
    <property type="entry name" value="TRNASYNTHCYS"/>
</dbReference>
<dbReference type="GO" id="GO:0008270">
    <property type="term" value="F:zinc ion binding"/>
    <property type="evidence" value="ECO:0007669"/>
    <property type="project" value="UniProtKB-UniRule"/>
</dbReference>
<protein>
    <recommendedName>
        <fullName evidence="13">Cysteine--tRNA ligase</fullName>
        <ecNumber evidence="13">6.1.1.16</ecNumber>
    </recommendedName>
    <alternativeName>
        <fullName evidence="13">Cysteinyl-tRNA synthetase</fullName>
        <shortName evidence="13">CysRS</shortName>
    </alternativeName>
</protein>
<dbReference type="HAMAP" id="MF_00041">
    <property type="entry name" value="Cys_tRNA_synth"/>
    <property type="match status" value="1"/>
</dbReference>
<comment type="caution">
    <text evidence="15">The sequence shown here is derived from an EMBL/GenBank/DDBJ whole genome shotgun (WGS) entry which is preliminary data.</text>
</comment>
<dbReference type="InterPro" id="IPR015803">
    <property type="entry name" value="Cys-tRNA-ligase"/>
</dbReference>
<evidence type="ECO:0000256" key="2">
    <source>
        <dbReference type="ARBA" id="ARBA00005594"/>
    </source>
</evidence>
<reference evidence="15" key="1">
    <citation type="submission" date="2008-01" db="EMBL/GenBank/DDBJ databases">
        <authorList>
            <person name="Fulton L."/>
            <person name="Clifton S."/>
            <person name="Fulton B."/>
            <person name="Xu J."/>
            <person name="Minx P."/>
            <person name="Pepin K.H."/>
            <person name="Johnson M."/>
            <person name="Thiruvilangam P."/>
            <person name="Bhonagiri V."/>
            <person name="Nash W.E."/>
            <person name="Mardis E.R."/>
            <person name="Wilson R.K."/>
        </authorList>
    </citation>
    <scope>NUCLEOTIDE SEQUENCE [LARGE SCALE GENOMIC DNA]</scope>
    <source>
        <strain evidence="15">DSM 17244</strain>
    </source>
</reference>
<keyword evidence="7 13" id="KW-0547">Nucleotide-binding</keyword>
<dbReference type="Pfam" id="PF09190">
    <property type="entry name" value="DALR_2"/>
    <property type="match status" value="1"/>
</dbReference>
<dbReference type="Proteomes" id="UP000005178">
    <property type="component" value="Unassembled WGS sequence"/>
</dbReference>
<dbReference type="GO" id="GO:0005829">
    <property type="term" value="C:cytosol"/>
    <property type="evidence" value="ECO:0007669"/>
    <property type="project" value="TreeGrafter"/>
</dbReference>
<feature type="binding site" evidence="13">
    <location>
        <position position="27"/>
    </location>
    <ligand>
        <name>Zn(2+)</name>
        <dbReference type="ChEBI" id="CHEBI:29105"/>
    </ligand>
</feature>
<evidence type="ECO:0000256" key="10">
    <source>
        <dbReference type="ARBA" id="ARBA00022917"/>
    </source>
</evidence>
<feature type="binding site" evidence="13">
    <location>
        <position position="233"/>
    </location>
    <ligand>
        <name>Zn(2+)</name>
        <dbReference type="ChEBI" id="CHEBI:29105"/>
    </ligand>
</feature>
<keyword evidence="11 13" id="KW-0030">Aminoacyl-tRNA synthetase</keyword>
<evidence type="ECO:0000259" key="14">
    <source>
        <dbReference type="SMART" id="SM00840"/>
    </source>
</evidence>
<dbReference type="Gene3D" id="1.20.120.1910">
    <property type="entry name" value="Cysteine-tRNA ligase, C-terminal anti-codon recognition domain"/>
    <property type="match status" value="1"/>
</dbReference>
<evidence type="ECO:0000256" key="4">
    <source>
        <dbReference type="ARBA" id="ARBA00022490"/>
    </source>
</evidence>
<evidence type="ECO:0000313" key="16">
    <source>
        <dbReference type="Proteomes" id="UP000005178"/>
    </source>
</evidence>
<dbReference type="InterPro" id="IPR014729">
    <property type="entry name" value="Rossmann-like_a/b/a_fold"/>
</dbReference>
<evidence type="ECO:0000256" key="7">
    <source>
        <dbReference type="ARBA" id="ARBA00022741"/>
    </source>
</evidence>
<dbReference type="InterPro" id="IPR056411">
    <property type="entry name" value="CysS_C"/>
</dbReference>
<dbReference type="STRING" id="445971.ANASTE_01668"/>
<evidence type="ECO:0000256" key="1">
    <source>
        <dbReference type="ARBA" id="ARBA00004496"/>
    </source>
</evidence>
<evidence type="ECO:0000256" key="11">
    <source>
        <dbReference type="ARBA" id="ARBA00023146"/>
    </source>
</evidence>
<dbReference type="HOGENOM" id="CLU_013528_0_1_9"/>
<dbReference type="EC" id="6.1.1.16" evidence="13"/>
<feature type="binding site" evidence="13">
    <location>
        <position position="268"/>
    </location>
    <ligand>
        <name>ATP</name>
        <dbReference type="ChEBI" id="CHEBI:30616"/>
    </ligand>
</feature>